<keyword evidence="7 8" id="KW-0472">Membrane</keyword>
<dbReference type="Proteomes" id="UP000885706">
    <property type="component" value="Unassembled WGS sequence"/>
</dbReference>
<evidence type="ECO:0000259" key="9">
    <source>
        <dbReference type="Pfam" id="PF13231"/>
    </source>
</evidence>
<comment type="caution">
    <text evidence="10">The sequence shown here is derived from an EMBL/GenBank/DDBJ whole genome shotgun (WGS) entry which is preliminary data.</text>
</comment>
<evidence type="ECO:0000256" key="2">
    <source>
        <dbReference type="ARBA" id="ARBA00022475"/>
    </source>
</evidence>
<feature type="non-terminal residue" evidence="10">
    <location>
        <position position="276"/>
    </location>
</feature>
<dbReference type="Pfam" id="PF13231">
    <property type="entry name" value="PMT_2"/>
    <property type="match status" value="1"/>
</dbReference>
<feature type="transmembrane region" description="Helical" evidence="8">
    <location>
        <begin position="12"/>
        <end position="30"/>
    </location>
</feature>
<dbReference type="PANTHER" id="PTHR33908:SF11">
    <property type="entry name" value="MEMBRANE PROTEIN"/>
    <property type="match status" value="1"/>
</dbReference>
<keyword evidence="5 8" id="KW-0812">Transmembrane</keyword>
<keyword evidence="6 8" id="KW-1133">Transmembrane helix</keyword>
<dbReference type="GO" id="GO:0005886">
    <property type="term" value="C:plasma membrane"/>
    <property type="evidence" value="ECO:0007669"/>
    <property type="project" value="UniProtKB-SubCell"/>
</dbReference>
<accession>A0A7V0NEP7</accession>
<gene>
    <name evidence="10" type="ORF">ENF30_03010</name>
</gene>
<dbReference type="EMBL" id="DQWQ01000133">
    <property type="protein sequence ID" value="HDD35752.1"/>
    <property type="molecule type" value="Genomic_DNA"/>
</dbReference>
<dbReference type="AlphaFoldDB" id="A0A7V0NEP7"/>
<reference evidence="10" key="1">
    <citation type="journal article" date="2020" name="mSystems">
        <title>Genome- and Community-Level Interaction Insights into Carbon Utilization and Element Cycling Functions of Hydrothermarchaeota in Hydrothermal Sediment.</title>
        <authorList>
            <person name="Zhou Z."/>
            <person name="Liu Y."/>
            <person name="Xu W."/>
            <person name="Pan J."/>
            <person name="Luo Z.H."/>
            <person name="Li M."/>
        </authorList>
    </citation>
    <scope>NUCLEOTIDE SEQUENCE [LARGE SCALE GENOMIC DNA]</scope>
    <source>
        <strain evidence="10">HyVt-113</strain>
    </source>
</reference>
<evidence type="ECO:0000256" key="1">
    <source>
        <dbReference type="ARBA" id="ARBA00004651"/>
    </source>
</evidence>
<dbReference type="PANTHER" id="PTHR33908">
    <property type="entry name" value="MANNOSYLTRANSFERASE YKCB-RELATED"/>
    <property type="match status" value="1"/>
</dbReference>
<evidence type="ECO:0000256" key="8">
    <source>
        <dbReference type="SAM" id="Phobius"/>
    </source>
</evidence>
<name>A0A7V0NEP7_DESA2</name>
<keyword evidence="3" id="KW-0328">Glycosyltransferase</keyword>
<organism evidence="10">
    <name type="scientific">Desulfofervidus auxilii</name>
    <dbReference type="NCBI Taxonomy" id="1621989"/>
    <lineage>
        <taxon>Bacteria</taxon>
        <taxon>Pseudomonadati</taxon>
        <taxon>Thermodesulfobacteriota</taxon>
        <taxon>Candidatus Desulfofervidia</taxon>
        <taxon>Candidatus Desulfofervidales</taxon>
        <taxon>Candidatus Desulfofervidaceae</taxon>
        <taxon>Candidatus Desulfofervidus</taxon>
    </lineage>
</organism>
<comment type="subcellular location">
    <subcellularLocation>
        <location evidence="1">Cell membrane</location>
        <topology evidence="1">Multi-pass membrane protein</topology>
    </subcellularLocation>
</comment>
<feature type="domain" description="Glycosyltransferase RgtA/B/C/D-like" evidence="9">
    <location>
        <begin position="113"/>
        <end position="246"/>
    </location>
</feature>
<evidence type="ECO:0000256" key="4">
    <source>
        <dbReference type="ARBA" id="ARBA00022679"/>
    </source>
</evidence>
<feature type="transmembrane region" description="Helical" evidence="8">
    <location>
        <begin position="137"/>
        <end position="156"/>
    </location>
</feature>
<protein>
    <submittedName>
        <fullName evidence="10">Glycosyltransferase family 39 protein</fullName>
    </submittedName>
</protein>
<dbReference type="GO" id="GO:0016763">
    <property type="term" value="F:pentosyltransferase activity"/>
    <property type="evidence" value="ECO:0007669"/>
    <property type="project" value="TreeGrafter"/>
</dbReference>
<feature type="transmembrane region" description="Helical" evidence="8">
    <location>
        <begin position="235"/>
        <end position="253"/>
    </location>
</feature>
<proteinExistence type="predicted"/>
<dbReference type="InterPro" id="IPR050297">
    <property type="entry name" value="LipidA_mod_glycosyltrf_83"/>
</dbReference>
<feature type="transmembrane region" description="Helical" evidence="8">
    <location>
        <begin position="110"/>
        <end position="130"/>
    </location>
</feature>
<keyword evidence="2" id="KW-1003">Cell membrane</keyword>
<dbReference type="GO" id="GO:0009103">
    <property type="term" value="P:lipopolysaccharide biosynthetic process"/>
    <property type="evidence" value="ECO:0007669"/>
    <property type="project" value="UniProtKB-ARBA"/>
</dbReference>
<dbReference type="InterPro" id="IPR038731">
    <property type="entry name" value="RgtA/B/C-like"/>
</dbReference>
<evidence type="ECO:0000256" key="6">
    <source>
        <dbReference type="ARBA" id="ARBA00022989"/>
    </source>
</evidence>
<evidence type="ECO:0000256" key="7">
    <source>
        <dbReference type="ARBA" id="ARBA00023136"/>
    </source>
</evidence>
<evidence type="ECO:0000313" key="10">
    <source>
        <dbReference type="EMBL" id="HDD35752.1"/>
    </source>
</evidence>
<feature type="transmembrane region" description="Helical" evidence="8">
    <location>
        <begin position="193"/>
        <end position="223"/>
    </location>
</feature>
<evidence type="ECO:0000256" key="3">
    <source>
        <dbReference type="ARBA" id="ARBA00022676"/>
    </source>
</evidence>
<keyword evidence="4" id="KW-0808">Transferase</keyword>
<feature type="transmembrane region" description="Helical" evidence="8">
    <location>
        <begin position="162"/>
        <end position="181"/>
    </location>
</feature>
<evidence type="ECO:0000256" key="5">
    <source>
        <dbReference type="ARBA" id="ARBA00022692"/>
    </source>
</evidence>
<sequence length="276" mass="32368">MEKAQFKTKKAILFSLLSFIGLNLILQVYFKSLTLDEQMHIAAGLSYLKDWKISINVEHPPLVKVISSIFPYLANEISLPSYNDFKPYKGWSLLLWSIDSIKTNFSNLDLLTFETRIFPILLTLILGYLIYKAAKELFGEVVGLIALFIYCFEPTFLGHGKLVHTDVPSALFYFWYFYTLYKIYNKPCYKGFIYLSIIFGLAIVTKFSMLILVPTYLFVVVNIIFKKDWKRYCKILPLMAFIPWFIIATLYFFRISRLSENEARLLIKWLYLPTEC</sequence>